<comment type="caution">
    <text evidence="6">The sequence shown here is derived from an EMBL/GenBank/DDBJ whole genome shotgun (WGS) entry which is preliminary data.</text>
</comment>
<dbReference type="GO" id="GO:0005840">
    <property type="term" value="C:ribosome"/>
    <property type="evidence" value="ECO:0007669"/>
    <property type="project" value="UniProtKB-KW"/>
</dbReference>
<keyword evidence="4" id="KW-0699">rRNA-binding</keyword>
<dbReference type="GO" id="GO:0005737">
    <property type="term" value="C:cytoplasm"/>
    <property type="evidence" value="ECO:0007669"/>
    <property type="project" value="UniProtKB-ARBA"/>
</dbReference>
<dbReference type="NCBIfam" id="TIGR00952">
    <property type="entry name" value="S15_bact"/>
    <property type="match status" value="1"/>
</dbReference>
<dbReference type="GO" id="GO:0003735">
    <property type="term" value="F:structural constituent of ribosome"/>
    <property type="evidence" value="ECO:0007669"/>
    <property type="project" value="InterPro"/>
</dbReference>
<dbReference type="PANTHER" id="PTHR23321">
    <property type="entry name" value="RIBOSOMAL PROTEIN S15, BACTERIAL AND ORGANELLAR"/>
    <property type="match status" value="1"/>
</dbReference>
<name>A0A2M7IDV7_9BACT</name>
<evidence type="ECO:0000256" key="5">
    <source>
        <dbReference type="RuleBase" id="RU003919"/>
    </source>
</evidence>
<dbReference type="FunFam" id="1.10.287.10:FF:000002">
    <property type="entry name" value="30S ribosomal protein S15"/>
    <property type="match status" value="1"/>
</dbReference>
<dbReference type="GO" id="GO:0019843">
    <property type="term" value="F:rRNA binding"/>
    <property type="evidence" value="ECO:0007669"/>
    <property type="project" value="UniProtKB-UniRule"/>
</dbReference>
<dbReference type="CDD" id="cd00353">
    <property type="entry name" value="Ribosomal_S15p_S13e"/>
    <property type="match status" value="1"/>
</dbReference>
<evidence type="ECO:0000313" key="7">
    <source>
        <dbReference type="Proteomes" id="UP000231673"/>
    </source>
</evidence>
<comment type="subunit">
    <text evidence="3 4">Part of the 30S ribosomal subunit. Forms a bridge to the 50S subunit in the 70S ribosome, contacting the 23S rRNA.</text>
</comment>
<keyword evidence="1 4" id="KW-0689">Ribosomal protein</keyword>
<dbReference type="GO" id="GO:1990904">
    <property type="term" value="C:ribonucleoprotein complex"/>
    <property type="evidence" value="ECO:0007669"/>
    <property type="project" value="UniProtKB-KW"/>
</dbReference>
<comment type="function">
    <text evidence="4">One of the primary rRNA binding proteins, it binds directly to 16S rRNA where it helps nucleate assembly of the platform of the 30S subunit by binding and bridging several RNA helices of the 16S rRNA.</text>
</comment>
<evidence type="ECO:0000256" key="1">
    <source>
        <dbReference type="ARBA" id="ARBA00022980"/>
    </source>
</evidence>
<dbReference type="GO" id="GO:0006412">
    <property type="term" value="P:translation"/>
    <property type="evidence" value="ECO:0007669"/>
    <property type="project" value="UniProtKB-UniRule"/>
</dbReference>
<evidence type="ECO:0000256" key="2">
    <source>
        <dbReference type="ARBA" id="ARBA00023274"/>
    </source>
</evidence>
<comment type="similarity">
    <text evidence="4 5">Belongs to the universal ribosomal protein uS15 family.</text>
</comment>
<dbReference type="InterPro" id="IPR000589">
    <property type="entry name" value="Ribosomal_uS15"/>
</dbReference>
<dbReference type="InterPro" id="IPR009068">
    <property type="entry name" value="uS15_NS1_RNA-bd_sf"/>
</dbReference>
<keyword evidence="2 4" id="KW-0687">Ribonucleoprotein</keyword>
<keyword evidence="4" id="KW-0694">RNA-binding</keyword>
<dbReference type="Gene3D" id="1.10.287.10">
    <property type="entry name" value="S15/NS1, RNA-binding"/>
    <property type="match status" value="1"/>
</dbReference>
<dbReference type="EMBL" id="PFGW01000027">
    <property type="protein sequence ID" value="PIW74684.1"/>
    <property type="molecule type" value="Genomic_DNA"/>
</dbReference>
<dbReference type="SMART" id="SM01387">
    <property type="entry name" value="Ribosomal_S15"/>
    <property type="match status" value="1"/>
</dbReference>
<proteinExistence type="inferred from homology"/>
<dbReference type="PANTHER" id="PTHR23321:SF26">
    <property type="entry name" value="SMALL RIBOSOMAL SUBUNIT PROTEIN US15M"/>
    <property type="match status" value="1"/>
</dbReference>
<evidence type="ECO:0000256" key="3">
    <source>
        <dbReference type="ARBA" id="ARBA00064542"/>
    </source>
</evidence>
<evidence type="ECO:0000313" key="6">
    <source>
        <dbReference type="EMBL" id="PIW74684.1"/>
    </source>
</evidence>
<evidence type="ECO:0000256" key="4">
    <source>
        <dbReference type="HAMAP-Rule" id="MF_01343"/>
    </source>
</evidence>
<dbReference type="Proteomes" id="UP000231673">
    <property type="component" value="Unassembled WGS sequence"/>
</dbReference>
<reference evidence="7" key="1">
    <citation type="submission" date="2017-09" db="EMBL/GenBank/DDBJ databases">
        <title>Depth-based differentiation of microbial function through sediment-hosted aquifers and enrichment of novel symbionts in the deep terrestrial subsurface.</title>
        <authorList>
            <person name="Probst A.J."/>
            <person name="Ladd B."/>
            <person name="Jarett J.K."/>
            <person name="Geller-Mcgrath D.E."/>
            <person name="Sieber C.M.K."/>
            <person name="Emerson J.B."/>
            <person name="Anantharaman K."/>
            <person name="Thomas B.C."/>
            <person name="Malmstrom R."/>
            <person name="Stieglmeier M."/>
            <person name="Klingl A."/>
            <person name="Woyke T."/>
            <person name="Ryan C.M."/>
            <person name="Banfield J.F."/>
        </authorList>
    </citation>
    <scope>NUCLEOTIDE SEQUENCE [LARGE SCALE GENOMIC DNA]</scope>
</reference>
<accession>A0A2M7IDV7</accession>
<dbReference type="Gene3D" id="6.10.250.3130">
    <property type="match status" value="1"/>
</dbReference>
<comment type="function">
    <text evidence="4">Forms an intersubunit bridge (bridge B4) with the 23S rRNA of the 50S subunit in the ribosome.</text>
</comment>
<dbReference type="AlphaFoldDB" id="A0A2M7IDV7"/>
<organism evidence="6 7">
    <name type="scientific">Candidatus Portnoybacteria bacterium CG_4_8_14_3_um_filter_44_15</name>
    <dbReference type="NCBI Taxonomy" id="1974803"/>
    <lineage>
        <taxon>Bacteria</taxon>
        <taxon>Candidatus Portnoyibacteriota</taxon>
    </lineage>
</organism>
<gene>
    <name evidence="4" type="primary">rpsO</name>
    <name evidence="6" type="ORF">CO003_01290</name>
</gene>
<dbReference type="Pfam" id="PF00312">
    <property type="entry name" value="Ribosomal_S15"/>
    <property type="match status" value="1"/>
</dbReference>
<sequence>MLKPSKKLKLIEEFKIHETDTGSSEVQVAILTEQIGELIKHLKKNPKDNHSRRGLLKMVSRRKSHLDYLKKEDDKKYKKVVKKLGLKAK</sequence>
<protein>
    <recommendedName>
        <fullName evidence="4">Small ribosomal subunit protein uS15</fullName>
    </recommendedName>
</protein>
<dbReference type="HAMAP" id="MF_01343_B">
    <property type="entry name" value="Ribosomal_uS15_B"/>
    <property type="match status" value="1"/>
</dbReference>
<dbReference type="InterPro" id="IPR005290">
    <property type="entry name" value="Ribosomal_uS15_bac-type"/>
</dbReference>
<dbReference type="SUPFAM" id="SSF47060">
    <property type="entry name" value="S15/NS1 RNA-binding domain"/>
    <property type="match status" value="1"/>
</dbReference>